<dbReference type="Proteomes" id="UP001171111">
    <property type="component" value="Unassembled WGS sequence"/>
</dbReference>
<evidence type="ECO:0000256" key="1">
    <source>
        <dbReference type="SAM" id="SignalP"/>
    </source>
</evidence>
<name>A0ABT8TAG0_9BACT</name>
<accession>A0ABT8TAG0</accession>
<sequence length="248" mass="27549">MRKVFLTMILAVFSAAASFSMSEYRTHLMSVNDGIGVITDSPSIVQGSSGVVLRSFGNGLKSIIARAVVDSKHTSTANVHFEVYSALKQSSLPVPNFTPQAGDEVVLNYLYDRSLIIAPNAEVYNQVVEAFPNITFVHPDLVGAMLSMDYKPNPSQDDFRRACALNAAGLIFIALEGESMFVDCGSFSILKSFKSGQIAQYHLPFYTRVRDINTVFWKLDSEHINNYDKYYRFLLNTDENTGKIESAK</sequence>
<organism evidence="3 4">
    <name type="scientific">Campylobacter magnus</name>
    <dbReference type="NCBI Taxonomy" id="3026462"/>
    <lineage>
        <taxon>Bacteria</taxon>
        <taxon>Pseudomonadati</taxon>
        <taxon>Campylobacterota</taxon>
        <taxon>Epsilonproteobacteria</taxon>
        <taxon>Campylobacterales</taxon>
        <taxon>Campylobacteraceae</taxon>
        <taxon>Campylobacter</taxon>
    </lineage>
</organism>
<evidence type="ECO:0000313" key="4">
    <source>
        <dbReference type="Proteomes" id="UP001171111"/>
    </source>
</evidence>
<dbReference type="Pfam" id="PF15436">
    <property type="entry name" value="PGBA_N"/>
    <property type="match status" value="1"/>
</dbReference>
<feature type="domain" description="Plasminogen-binding protein PgbA N-terminal" evidence="2">
    <location>
        <begin position="24"/>
        <end position="235"/>
    </location>
</feature>
<gene>
    <name evidence="3" type="ORF">Q2362_06310</name>
</gene>
<feature type="signal peptide" evidence="1">
    <location>
        <begin position="1"/>
        <end position="17"/>
    </location>
</feature>
<keyword evidence="1" id="KW-0732">Signal</keyword>
<reference evidence="3 4" key="1">
    <citation type="submission" date="2023-06" db="EMBL/GenBank/DDBJ databases">
        <title>Campylobacter magnum sp. nov., isolated from cecal contents of domestic pigs (Sus scrofa domesticus).</title>
        <authorList>
            <person name="Papic B."/>
            <person name="Gruntar I."/>
        </authorList>
    </citation>
    <scope>NUCLEOTIDE SEQUENCE [LARGE SCALE GENOMIC DNA]</scope>
    <source>
        <strain evidence="4">34484-21</strain>
    </source>
</reference>
<proteinExistence type="predicted"/>
<dbReference type="RefSeq" id="WP_302244506.1">
    <property type="nucleotide sequence ID" value="NZ_JAULJQ010000007.1"/>
</dbReference>
<evidence type="ECO:0000259" key="2">
    <source>
        <dbReference type="Pfam" id="PF15436"/>
    </source>
</evidence>
<feature type="chain" id="PRO_5046864875" evidence="1">
    <location>
        <begin position="18"/>
        <end position="248"/>
    </location>
</feature>
<dbReference type="EMBL" id="JAULJQ010000007">
    <property type="protein sequence ID" value="MDO2409708.1"/>
    <property type="molecule type" value="Genomic_DNA"/>
</dbReference>
<comment type="caution">
    <text evidence="3">The sequence shown here is derived from an EMBL/GenBank/DDBJ whole genome shotgun (WGS) entry which is preliminary data.</text>
</comment>
<protein>
    <submittedName>
        <fullName evidence="3">Plasminogen-binding N-terminal domain-containing protein</fullName>
    </submittedName>
</protein>
<dbReference type="InterPro" id="IPR029276">
    <property type="entry name" value="PgbA_N"/>
</dbReference>
<keyword evidence="4" id="KW-1185">Reference proteome</keyword>
<evidence type="ECO:0000313" key="3">
    <source>
        <dbReference type="EMBL" id="MDO2409708.1"/>
    </source>
</evidence>